<dbReference type="Pfam" id="PF07714">
    <property type="entry name" value="PK_Tyr_Ser-Thr"/>
    <property type="match status" value="1"/>
</dbReference>
<reference evidence="2" key="1">
    <citation type="submission" date="2019-12" db="EMBL/GenBank/DDBJ databases">
        <title>Genome sequencing and annotation of Brassica cretica.</title>
        <authorList>
            <person name="Studholme D.J."/>
            <person name="Sarris P.F."/>
        </authorList>
    </citation>
    <scope>NUCLEOTIDE SEQUENCE</scope>
    <source>
        <strain evidence="2">PFS-001/15</strain>
        <tissue evidence="2">Leaf</tissue>
    </source>
</reference>
<dbReference type="InterPro" id="IPR001245">
    <property type="entry name" value="Ser-Thr/Tyr_kinase_cat_dom"/>
</dbReference>
<dbReference type="PANTHER" id="PTHR44329">
    <property type="entry name" value="SERINE/THREONINE-PROTEIN KINASE TNNI3K-RELATED"/>
    <property type="match status" value="1"/>
</dbReference>
<evidence type="ECO:0000313" key="2">
    <source>
        <dbReference type="EMBL" id="KAF2538153.1"/>
    </source>
</evidence>
<feature type="domain" description="Serine-threonine/tyrosine-protein kinase catalytic" evidence="1">
    <location>
        <begin position="46"/>
        <end position="91"/>
    </location>
</feature>
<dbReference type="SUPFAM" id="SSF56112">
    <property type="entry name" value="Protein kinase-like (PK-like)"/>
    <property type="match status" value="1"/>
</dbReference>
<dbReference type="InterPro" id="IPR051681">
    <property type="entry name" value="Ser/Thr_Kinases-Pseudokinases"/>
</dbReference>
<dbReference type="EMBL" id="QGKW02002228">
    <property type="protein sequence ID" value="KAF2538153.1"/>
    <property type="molecule type" value="Genomic_DNA"/>
</dbReference>
<dbReference type="PANTHER" id="PTHR44329:SF277">
    <property type="entry name" value="SERINE_THREONINE-PROTEIN KINASE HT1-LIKE"/>
    <property type="match status" value="1"/>
</dbReference>
<dbReference type="Gene3D" id="1.10.510.10">
    <property type="entry name" value="Transferase(Phosphotransferase) domain 1"/>
    <property type="match status" value="2"/>
</dbReference>
<comment type="caution">
    <text evidence="2">The sequence shown here is derived from an EMBL/GenBank/DDBJ whole genome shotgun (WGS) entry which is preliminary data.</text>
</comment>
<accession>A0A8S9FWT6</accession>
<gene>
    <name evidence="2" type="ORF">F2Q68_00019357</name>
</gene>
<dbReference type="AlphaFoldDB" id="A0A8S9FWT6"/>
<organism evidence="2 3">
    <name type="scientific">Brassica cretica</name>
    <name type="common">Mustard</name>
    <dbReference type="NCBI Taxonomy" id="69181"/>
    <lineage>
        <taxon>Eukaryota</taxon>
        <taxon>Viridiplantae</taxon>
        <taxon>Streptophyta</taxon>
        <taxon>Embryophyta</taxon>
        <taxon>Tracheophyta</taxon>
        <taxon>Spermatophyta</taxon>
        <taxon>Magnoliopsida</taxon>
        <taxon>eudicotyledons</taxon>
        <taxon>Gunneridae</taxon>
        <taxon>Pentapetalae</taxon>
        <taxon>rosids</taxon>
        <taxon>malvids</taxon>
        <taxon>Brassicales</taxon>
        <taxon>Brassicaceae</taxon>
        <taxon>Brassiceae</taxon>
        <taxon>Brassica</taxon>
    </lineage>
</organism>
<proteinExistence type="predicted"/>
<name>A0A8S9FWT6_BRACR</name>
<evidence type="ECO:0000313" key="3">
    <source>
        <dbReference type="Proteomes" id="UP000712281"/>
    </source>
</evidence>
<protein>
    <recommendedName>
        <fullName evidence="1">Serine-threonine/tyrosine-protein kinase catalytic domain-containing protein</fullName>
    </recommendedName>
</protein>
<sequence length="142" mass="15791">MSQGNLRMYLNKKEPYSLSIETVLRLALDISRGMEYLHSQVINCFSFKKLIEQNERPPLPASCQPALAHLIKRCWSENPSKRPDFSNIVAVLEKYDECVKEGLPLTSHASLTKTKNAILDRLKGCVSAISSPSSSSSLPVNA</sequence>
<dbReference type="InterPro" id="IPR011009">
    <property type="entry name" value="Kinase-like_dom_sf"/>
</dbReference>
<dbReference type="GO" id="GO:0004674">
    <property type="term" value="F:protein serine/threonine kinase activity"/>
    <property type="evidence" value="ECO:0007669"/>
    <property type="project" value="TreeGrafter"/>
</dbReference>
<evidence type="ECO:0000259" key="1">
    <source>
        <dbReference type="Pfam" id="PF07714"/>
    </source>
</evidence>
<dbReference type="Proteomes" id="UP000712281">
    <property type="component" value="Unassembled WGS sequence"/>
</dbReference>